<evidence type="ECO:0000313" key="2">
    <source>
        <dbReference type="EMBL" id="KAG6945150.1"/>
    </source>
</evidence>
<dbReference type="EMBL" id="JAENGY010002177">
    <property type="protein sequence ID" value="KAG6945150.1"/>
    <property type="molecule type" value="Genomic_DNA"/>
</dbReference>
<proteinExistence type="predicted"/>
<organism evidence="2 3">
    <name type="scientific">Phytophthora aleatoria</name>
    <dbReference type="NCBI Taxonomy" id="2496075"/>
    <lineage>
        <taxon>Eukaryota</taxon>
        <taxon>Sar</taxon>
        <taxon>Stramenopiles</taxon>
        <taxon>Oomycota</taxon>
        <taxon>Peronosporomycetes</taxon>
        <taxon>Peronosporales</taxon>
        <taxon>Peronosporaceae</taxon>
        <taxon>Phytophthora</taxon>
    </lineage>
</organism>
<reference evidence="2" key="1">
    <citation type="submission" date="2021-01" db="EMBL/GenBank/DDBJ databases">
        <title>Phytophthora aleatoria, a newly-described species from Pinus radiata is distinct from Phytophthora cactorum isolates based on comparative genomics.</title>
        <authorList>
            <person name="Mcdougal R."/>
            <person name="Panda P."/>
            <person name="Williams N."/>
            <person name="Studholme D.J."/>
        </authorList>
    </citation>
    <scope>NUCLEOTIDE SEQUENCE</scope>
    <source>
        <strain evidence="2">NZFS 4037</strain>
    </source>
</reference>
<sequence length="134" mass="15049">MKATGIPPHLAVVKKVSELQEPLAAIRSEMENLKTIMANSIPNEVASKHFVVNSVVPVSLRDIDMRIDKLRADLSSEFRQTIASGQNSIKRAPSGSTTEEKNDINPQHHMRHSHVRLVMEFILEVVFGKEWKPS</sequence>
<gene>
    <name evidence="2" type="ORF">JG688_00016719</name>
</gene>
<feature type="compositionally biased region" description="Polar residues" evidence="1">
    <location>
        <begin position="83"/>
        <end position="97"/>
    </location>
</feature>
<accession>A0A8J5IBU6</accession>
<dbReference type="Proteomes" id="UP000709295">
    <property type="component" value="Unassembled WGS sequence"/>
</dbReference>
<dbReference type="AlphaFoldDB" id="A0A8J5IBU6"/>
<evidence type="ECO:0000313" key="3">
    <source>
        <dbReference type="Proteomes" id="UP000709295"/>
    </source>
</evidence>
<name>A0A8J5IBU6_9STRA</name>
<protein>
    <submittedName>
        <fullName evidence="2">Uncharacterized protein</fullName>
    </submittedName>
</protein>
<keyword evidence="3" id="KW-1185">Reference proteome</keyword>
<evidence type="ECO:0000256" key="1">
    <source>
        <dbReference type="SAM" id="MobiDB-lite"/>
    </source>
</evidence>
<comment type="caution">
    <text evidence="2">The sequence shown here is derived from an EMBL/GenBank/DDBJ whole genome shotgun (WGS) entry which is preliminary data.</text>
</comment>
<feature type="region of interest" description="Disordered" evidence="1">
    <location>
        <begin position="83"/>
        <end position="108"/>
    </location>
</feature>